<organism evidence="2 3">
    <name type="scientific">Chaetomium fimeti</name>
    <dbReference type="NCBI Taxonomy" id="1854472"/>
    <lineage>
        <taxon>Eukaryota</taxon>
        <taxon>Fungi</taxon>
        <taxon>Dikarya</taxon>
        <taxon>Ascomycota</taxon>
        <taxon>Pezizomycotina</taxon>
        <taxon>Sordariomycetes</taxon>
        <taxon>Sordariomycetidae</taxon>
        <taxon>Sordariales</taxon>
        <taxon>Chaetomiaceae</taxon>
        <taxon>Chaetomium</taxon>
    </lineage>
</organism>
<evidence type="ECO:0000256" key="1">
    <source>
        <dbReference type="SAM" id="MobiDB-lite"/>
    </source>
</evidence>
<reference evidence="2" key="1">
    <citation type="journal article" date="2023" name="Mol. Phylogenet. Evol.">
        <title>Genome-scale phylogeny and comparative genomics of the fungal order Sordariales.</title>
        <authorList>
            <person name="Hensen N."/>
            <person name="Bonometti L."/>
            <person name="Westerberg I."/>
            <person name="Brannstrom I.O."/>
            <person name="Guillou S."/>
            <person name="Cros-Aarteil S."/>
            <person name="Calhoun S."/>
            <person name="Haridas S."/>
            <person name="Kuo A."/>
            <person name="Mondo S."/>
            <person name="Pangilinan J."/>
            <person name="Riley R."/>
            <person name="LaButti K."/>
            <person name="Andreopoulos B."/>
            <person name="Lipzen A."/>
            <person name="Chen C."/>
            <person name="Yan M."/>
            <person name="Daum C."/>
            <person name="Ng V."/>
            <person name="Clum A."/>
            <person name="Steindorff A."/>
            <person name="Ohm R.A."/>
            <person name="Martin F."/>
            <person name="Silar P."/>
            <person name="Natvig D.O."/>
            <person name="Lalanne C."/>
            <person name="Gautier V."/>
            <person name="Ament-Velasquez S.L."/>
            <person name="Kruys A."/>
            <person name="Hutchinson M.I."/>
            <person name="Powell A.J."/>
            <person name="Barry K."/>
            <person name="Miller A.N."/>
            <person name="Grigoriev I.V."/>
            <person name="Debuchy R."/>
            <person name="Gladieux P."/>
            <person name="Hiltunen Thoren M."/>
            <person name="Johannesson H."/>
        </authorList>
    </citation>
    <scope>NUCLEOTIDE SEQUENCE</scope>
    <source>
        <strain evidence="2">CBS 168.71</strain>
    </source>
</reference>
<gene>
    <name evidence="2" type="ORF">B0H64DRAFT_477865</name>
</gene>
<accession>A0AAE0HA52</accession>
<name>A0AAE0HA52_9PEZI</name>
<dbReference type="EMBL" id="JAUEPN010000007">
    <property type="protein sequence ID" value="KAK3292768.1"/>
    <property type="molecule type" value="Genomic_DNA"/>
</dbReference>
<feature type="region of interest" description="Disordered" evidence="1">
    <location>
        <begin position="1"/>
        <end position="20"/>
    </location>
</feature>
<dbReference type="RefSeq" id="XP_062656282.1">
    <property type="nucleotide sequence ID" value="XM_062808221.1"/>
</dbReference>
<reference evidence="2" key="2">
    <citation type="submission" date="2023-06" db="EMBL/GenBank/DDBJ databases">
        <authorList>
            <consortium name="Lawrence Berkeley National Laboratory"/>
            <person name="Haridas S."/>
            <person name="Hensen N."/>
            <person name="Bonometti L."/>
            <person name="Westerberg I."/>
            <person name="Brannstrom I.O."/>
            <person name="Guillou S."/>
            <person name="Cros-Aarteil S."/>
            <person name="Calhoun S."/>
            <person name="Kuo A."/>
            <person name="Mondo S."/>
            <person name="Pangilinan J."/>
            <person name="Riley R."/>
            <person name="Labutti K."/>
            <person name="Andreopoulos B."/>
            <person name="Lipzen A."/>
            <person name="Chen C."/>
            <person name="Yanf M."/>
            <person name="Daum C."/>
            <person name="Ng V."/>
            <person name="Clum A."/>
            <person name="Steindorff A."/>
            <person name="Ohm R."/>
            <person name="Martin F."/>
            <person name="Silar P."/>
            <person name="Natvig D."/>
            <person name="Lalanne C."/>
            <person name="Gautier V."/>
            <person name="Ament-Velasquez S.L."/>
            <person name="Kruys A."/>
            <person name="Hutchinson M.I."/>
            <person name="Powell A.J."/>
            <person name="Barry K."/>
            <person name="Miller A.N."/>
            <person name="Grigoriev I.V."/>
            <person name="Debuchy R."/>
            <person name="Gladieux P."/>
            <person name="Thoren M.H."/>
            <person name="Johannesson H."/>
        </authorList>
    </citation>
    <scope>NUCLEOTIDE SEQUENCE</scope>
    <source>
        <strain evidence="2">CBS 168.71</strain>
    </source>
</reference>
<evidence type="ECO:0000313" key="3">
    <source>
        <dbReference type="Proteomes" id="UP001278766"/>
    </source>
</evidence>
<dbReference type="AlphaFoldDB" id="A0AAE0HA52"/>
<evidence type="ECO:0000313" key="2">
    <source>
        <dbReference type="EMBL" id="KAK3292768.1"/>
    </source>
</evidence>
<comment type="caution">
    <text evidence="2">The sequence shown here is derived from an EMBL/GenBank/DDBJ whole genome shotgun (WGS) entry which is preliminary data.</text>
</comment>
<sequence>MTHDVPLRKSGNRVPQFRPQKPSCDGWRWSPLSAQECKLVTSLTFQLGGLVVGCCRLSVLFDPSMFQKRANGSNCFAR</sequence>
<protein>
    <submittedName>
        <fullName evidence="2">Uncharacterized protein</fullName>
    </submittedName>
</protein>
<dbReference type="GeneID" id="87845169"/>
<proteinExistence type="predicted"/>
<keyword evidence="3" id="KW-1185">Reference proteome</keyword>
<dbReference type="Proteomes" id="UP001278766">
    <property type="component" value="Unassembled WGS sequence"/>
</dbReference>